<dbReference type="InterPro" id="IPR002891">
    <property type="entry name" value="APS"/>
</dbReference>
<evidence type="ECO:0000256" key="7">
    <source>
        <dbReference type="ARBA" id="ARBA00022777"/>
    </source>
</evidence>
<dbReference type="GO" id="GO:0070814">
    <property type="term" value="P:hydrogen sulfide biosynthetic process"/>
    <property type="evidence" value="ECO:0007669"/>
    <property type="project" value="UniProtKB-UniRule"/>
</dbReference>
<protein>
    <recommendedName>
        <fullName evidence="9 10">Adenylyl-sulfate kinase</fullName>
        <ecNumber evidence="9 10">2.7.1.25</ecNumber>
    </recommendedName>
    <alternativeName>
        <fullName evidence="9">APS kinase</fullName>
    </alternativeName>
    <alternativeName>
        <fullName evidence="9">ATP adenosine-5'-phosphosulfate 3'-phosphotransferase</fullName>
    </alternativeName>
    <alternativeName>
        <fullName evidence="9">Adenosine-5'-phosphosulfate kinase</fullName>
    </alternativeName>
</protein>
<evidence type="ECO:0000256" key="10">
    <source>
        <dbReference type="RuleBase" id="RU004347"/>
    </source>
</evidence>
<dbReference type="InterPro" id="IPR027417">
    <property type="entry name" value="P-loop_NTPase"/>
</dbReference>
<dbReference type="NCBIfam" id="NF004041">
    <property type="entry name" value="PRK05541.1"/>
    <property type="match status" value="1"/>
</dbReference>
<comment type="catalytic activity">
    <reaction evidence="1 9 10">
        <text>adenosine 5'-phosphosulfate + ATP = 3'-phosphoadenylyl sulfate + ADP + H(+)</text>
        <dbReference type="Rhea" id="RHEA:24152"/>
        <dbReference type="ChEBI" id="CHEBI:15378"/>
        <dbReference type="ChEBI" id="CHEBI:30616"/>
        <dbReference type="ChEBI" id="CHEBI:58243"/>
        <dbReference type="ChEBI" id="CHEBI:58339"/>
        <dbReference type="ChEBI" id="CHEBI:456216"/>
        <dbReference type="EC" id="2.7.1.25"/>
    </reaction>
</comment>
<keyword evidence="5 9" id="KW-0808">Transferase</keyword>
<comment type="function">
    <text evidence="2 9 10">Catalyzes the synthesis of activated sulfate.</text>
</comment>
<dbReference type="RefSeq" id="WP_093857141.1">
    <property type="nucleotide sequence ID" value="NZ_BJVZ01000002.1"/>
</dbReference>
<dbReference type="PANTHER" id="PTHR11055:SF1">
    <property type="entry name" value="PAPS SYNTHETASE, ISOFORM D"/>
    <property type="match status" value="1"/>
</dbReference>
<dbReference type="Proteomes" id="UP000199334">
    <property type="component" value="Unassembled WGS sequence"/>
</dbReference>
<evidence type="ECO:0000313" key="13">
    <source>
        <dbReference type="Proteomes" id="UP000199334"/>
    </source>
</evidence>
<dbReference type="AlphaFoldDB" id="A0A1H0CZX7"/>
<evidence type="ECO:0000256" key="2">
    <source>
        <dbReference type="ARBA" id="ARBA00002632"/>
    </source>
</evidence>
<dbReference type="EC" id="2.7.1.25" evidence="9 10"/>
<feature type="active site" description="Phosphoserine intermediate" evidence="9">
    <location>
        <position position="106"/>
    </location>
</feature>
<accession>A0A1H0CZX7</accession>
<dbReference type="STRING" id="237069.SAMN05216498_2738"/>
<dbReference type="Pfam" id="PF01583">
    <property type="entry name" value="APS_kinase"/>
    <property type="match status" value="1"/>
</dbReference>
<gene>
    <name evidence="9" type="primary">cysC</name>
    <name evidence="12" type="ORF">SAMN05216498_2738</name>
</gene>
<comment type="similarity">
    <text evidence="4 9 10">Belongs to the APS kinase family.</text>
</comment>
<keyword evidence="7 9" id="KW-0418">Kinase</keyword>
<dbReference type="EMBL" id="FNIG01000006">
    <property type="protein sequence ID" value="SDN63477.1"/>
    <property type="molecule type" value="Genomic_DNA"/>
</dbReference>
<evidence type="ECO:0000256" key="9">
    <source>
        <dbReference type="HAMAP-Rule" id="MF_00065"/>
    </source>
</evidence>
<dbReference type="NCBIfam" id="NF003013">
    <property type="entry name" value="PRK03846.1"/>
    <property type="match status" value="1"/>
</dbReference>
<evidence type="ECO:0000256" key="4">
    <source>
        <dbReference type="ARBA" id="ARBA00007008"/>
    </source>
</evidence>
<sequence length="198" mass="22577">MTNDIKWHHHQVSKEDRQHLNGQKSFVIWLTGLSGSGKSTIANQVEKELFIRGVHTYLLDGDNIRHGLNNNLGFSYQDRHENIRRIAECAKLFVDAGIVTIVAAISPSKADREQAKKLFKREEFVEVYIKCSLEECERRDPKGLYHKARSGEIKNFTGISQAYDEPDNPDLVIDTTNQSVSQSVRELRQLAEDRALKG</sequence>
<dbReference type="OrthoDB" id="9804504at2"/>
<dbReference type="SUPFAM" id="SSF52540">
    <property type="entry name" value="P-loop containing nucleoside triphosphate hydrolases"/>
    <property type="match status" value="1"/>
</dbReference>
<evidence type="ECO:0000256" key="5">
    <source>
        <dbReference type="ARBA" id="ARBA00022679"/>
    </source>
</evidence>
<dbReference type="GO" id="GO:0000103">
    <property type="term" value="P:sulfate assimilation"/>
    <property type="evidence" value="ECO:0007669"/>
    <property type="project" value="UniProtKB-UniRule"/>
</dbReference>
<dbReference type="CDD" id="cd02027">
    <property type="entry name" value="APSK"/>
    <property type="match status" value="1"/>
</dbReference>
<dbReference type="GO" id="GO:0004020">
    <property type="term" value="F:adenylylsulfate kinase activity"/>
    <property type="evidence" value="ECO:0007669"/>
    <property type="project" value="UniProtKB-UniRule"/>
</dbReference>
<keyword evidence="13" id="KW-1185">Reference proteome</keyword>
<dbReference type="HAMAP" id="MF_00065">
    <property type="entry name" value="Adenylyl_sulf_kinase"/>
    <property type="match status" value="1"/>
</dbReference>
<evidence type="ECO:0000256" key="6">
    <source>
        <dbReference type="ARBA" id="ARBA00022741"/>
    </source>
</evidence>
<evidence type="ECO:0000259" key="11">
    <source>
        <dbReference type="Pfam" id="PF01583"/>
    </source>
</evidence>
<organism evidence="12 13">
    <name type="scientific">Tenuibacillus multivorans</name>
    <dbReference type="NCBI Taxonomy" id="237069"/>
    <lineage>
        <taxon>Bacteria</taxon>
        <taxon>Bacillati</taxon>
        <taxon>Bacillota</taxon>
        <taxon>Bacilli</taxon>
        <taxon>Bacillales</taxon>
        <taxon>Bacillaceae</taxon>
        <taxon>Tenuibacillus</taxon>
    </lineage>
</organism>
<dbReference type="FunFam" id="3.40.50.300:FF:000212">
    <property type="entry name" value="Adenylyl-sulfate kinase"/>
    <property type="match status" value="1"/>
</dbReference>
<reference evidence="12 13" key="1">
    <citation type="submission" date="2016-10" db="EMBL/GenBank/DDBJ databases">
        <authorList>
            <person name="de Groot N.N."/>
        </authorList>
    </citation>
    <scope>NUCLEOTIDE SEQUENCE [LARGE SCALE GENOMIC DNA]</scope>
    <source>
        <strain evidence="12 13">CGMCC 1.3442</strain>
    </source>
</reference>
<comment type="pathway">
    <text evidence="3 9 10">Sulfur metabolism; hydrogen sulfide biosynthesis; sulfite from sulfate: step 2/3.</text>
</comment>
<evidence type="ECO:0000256" key="3">
    <source>
        <dbReference type="ARBA" id="ARBA00004806"/>
    </source>
</evidence>
<proteinExistence type="inferred from homology"/>
<evidence type="ECO:0000256" key="8">
    <source>
        <dbReference type="ARBA" id="ARBA00022840"/>
    </source>
</evidence>
<dbReference type="GO" id="GO:0005524">
    <property type="term" value="F:ATP binding"/>
    <property type="evidence" value="ECO:0007669"/>
    <property type="project" value="UniProtKB-UniRule"/>
</dbReference>
<keyword evidence="9" id="KW-0597">Phosphoprotein</keyword>
<evidence type="ECO:0000256" key="1">
    <source>
        <dbReference type="ARBA" id="ARBA00001823"/>
    </source>
</evidence>
<dbReference type="NCBIfam" id="TIGR00455">
    <property type="entry name" value="apsK"/>
    <property type="match status" value="1"/>
</dbReference>
<feature type="domain" description="APS kinase" evidence="11">
    <location>
        <begin position="24"/>
        <end position="174"/>
    </location>
</feature>
<keyword evidence="8 9" id="KW-0067">ATP-binding</keyword>
<keyword evidence="6 9" id="KW-0547">Nucleotide-binding</keyword>
<dbReference type="PANTHER" id="PTHR11055">
    <property type="entry name" value="BIFUNCTIONAL 3'-PHOSPHOADENOSINE 5'-PHOSPHOSULFATE SYNTHASE"/>
    <property type="match status" value="1"/>
</dbReference>
<name>A0A1H0CZX7_9BACI</name>
<dbReference type="Gene3D" id="3.40.50.300">
    <property type="entry name" value="P-loop containing nucleotide triphosphate hydrolases"/>
    <property type="match status" value="1"/>
</dbReference>
<feature type="binding site" evidence="9">
    <location>
        <begin position="32"/>
        <end position="39"/>
    </location>
    <ligand>
        <name>ATP</name>
        <dbReference type="ChEBI" id="CHEBI:30616"/>
    </ligand>
</feature>
<dbReference type="UniPathway" id="UPA00140">
    <property type="reaction ID" value="UER00205"/>
</dbReference>
<evidence type="ECO:0000313" key="12">
    <source>
        <dbReference type="EMBL" id="SDN63477.1"/>
    </source>
</evidence>
<dbReference type="InterPro" id="IPR059117">
    <property type="entry name" value="APS_kinase_dom"/>
</dbReference>